<evidence type="ECO:0000256" key="4">
    <source>
        <dbReference type="ARBA" id="ARBA00023098"/>
    </source>
</evidence>
<dbReference type="InterPro" id="IPR000909">
    <property type="entry name" value="PLipase_C_PInositol-sp_X_dom"/>
</dbReference>
<accession>A0A8H4K3R1</accession>
<evidence type="ECO:0000256" key="2">
    <source>
        <dbReference type="ARBA" id="ARBA00022801"/>
    </source>
</evidence>
<evidence type="ECO:0000256" key="7">
    <source>
        <dbReference type="SAM" id="SignalP"/>
    </source>
</evidence>
<keyword evidence="10" id="KW-1185">Reference proteome</keyword>
<dbReference type="EC" id="3.1.4.11" evidence="1 5"/>
<evidence type="ECO:0000259" key="8">
    <source>
        <dbReference type="PROSITE" id="PS50008"/>
    </source>
</evidence>
<evidence type="ECO:0000256" key="3">
    <source>
        <dbReference type="ARBA" id="ARBA00022963"/>
    </source>
</evidence>
<keyword evidence="3 5" id="KW-0442">Lipid degradation</keyword>
<dbReference type="SUPFAM" id="SSF51695">
    <property type="entry name" value="PLC-like phosphodiesterases"/>
    <property type="match status" value="1"/>
</dbReference>
<dbReference type="AlphaFoldDB" id="A0A8H4K3R1"/>
<comment type="catalytic activity">
    <reaction evidence="5">
        <text>a 1,2-diacyl-sn-glycero-3-phospho-(1D-myo-inositol-4,5-bisphosphate) + H2O = 1D-myo-inositol 1,4,5-trisphosphate + a 1,2-diacyl-sn-glycerol + H(+)</text>
        <dbReference type="Rhea" id="RHEA:33179"/>
        <dbReference type="ChEBI" id="CHEBI:15377"/>
        <dbReference type="ChEBI" id="CHEBI:15378"/>
        <dbReference type="ChEBI" id="CHEBI:17815"/>
        <dbReference type="ChEBI" id="CHEBI:58456"/>
        <dbReference type="ChEBI" id="CHEBI:203600"/>
        <dbReference type="EC" id="3.1.4.11"/>
    </reaction>
</comment>
<dbReference type="GO" id="GO:0048015">
    <property type="term" value="P:phosphatidylinositol-mediated signaling"/>
    <property type="evidence" value="ECO:0007669"/>
    <property type="project" value="TreeGrafter"/>
</dbReference>
<dbReference type="InterPro" id="IPR001192">
    <property type="entry name" value="PI-PLC_fam"/>
</dbReference>
<dbReference type="PROSITE" id="PS51257">
    <property type="entry name" value="PROKAR_LIPOPROTEIN"/>
    <property type="match status" value="1"/>
</dbReference>
<comment type="caution">
    <text evidence="9">The sequence shown here is derived from an EMBL/GenBank/DDBJ whole genome shotgun (WGS) entry which is preliminary data.</text>
</comment>
<dbReference type="SMART" id="SM00148">
    <property type="entry name" value="PLCXc"/>
    <property type="match status" value="1"/>
</dbReference>
<dbReference type="Gene3D" id="3.20.20.190">
    <property type="entry name" value="Phosphatidylinositol (PI) phosphodiesterase"/>
    <property type="match status" value="1"/>
</dbReference>
<dbReference type="PANTHER" id="PTHR10336">
    <property type="entry name" value="PHOSPHOINOSITIDE-SPECIFIC PHOSPHOLIPASE C FAMILY PROTEIN"/>
    <property type="match status" value="1"/>
</dbReference>
<feature type="transmembrane region" description="Helical" evidence="6">
    <location>
        <begin position="329"/>
        <end position="350"/>
    </location>
</feature>
<dbReference type="SMART" id="SM00149">
    <property type="entry name" value="PLCYc"/>
    <property type="match status" value="1"/>
</dbReference>
<dbReference type="PRINTS" id="PR00390">
    <property type="entry name" value="PHPHLIPASEC"/>
</dbReference>
<evidence type="ECO:0000313" key="10">
    <source>
        <dbReference type="Proteomes" id="UP000605986"/>
    </source>
</evidence>
<feature type="transmembrane region" description="Helical" evidence="6">
    <location>
        <begin position="491"/>
        <end position="514"/>
    </location>
</feature>
<dbReference type="EMBL" id="JAADJG010000586">
    <property type="protein sequence ID" value="KAF4442821.1"/>
    <property type="molecule type" value="Genomic_DNA"/>
</dbReference>
<dbReference type="InterPro" id="IPR017946">
    <property type="entry name" value="PLC-like_Pdiesterase_TIM-brl"/>
</dbReference>
<dbReference type="PROSITE" id="PS50007">
    <property type="entry name" value="PIPLC_X_DOMAIN"/>
    <property type="match status" value="1"/>
</dbReference>
<evidence type="ECO:0000256" key="5">
    <source>
        <dbReference type="RuleBase" id="RU361133"/>
    </source>
</evidence>
<name>A0A8H4K3R1_9HYPO</name>
<feature type="transmembrane region" description="Helical" evidence="6">
    <location>
        <begin position="408"/>
        <end position="430"/>
    </location>
</feature>
<keyword evidence="7" id="KW-0732">Signal</keyword>
<dbReference type="OrthoDB" id="269822at2759"/>
<dbReference type="GO" id="GO:0004435">
    <property type="term" value="F:phosphatidylinositol-4,5-bisphosphate phospholipase C activity"/>
    <property type="evidence" value="ECO:0007669"/>
    <property type="project" value="UniProtKB-EC"/>
</dbReference>
<dbReference type="Proteomes" id="UP000605986">
    <property type="component" value="Unassembled WGS sequence"/>
</dbReference>
<feature type="transmembrane region" description="Helical" evidence="6">
    <location>
        <begin position="362"/>
        <end position="381"/>
    </location>
</feature>
<dbReference type="GO" id="GO:0051209">
    <property type="term" value="P:release of sequestered calcium ion into cytosol"/>
    <property type="evidence" value="ECO:0007669"/>
    <property type="project" value="TreeGrafter"/>
</dbReference>
<feature type="chain" id="PRO_5034277725" description="Phosphoinositide phospholipase C" evidence="7">
    <location>
        <begin position="19"/>
        <end position="1041"/>
    </location>
</feature>
<proteinExistence type="predicted"/>
<keyword evidence="4 5" id="KW-0443">Lipid metabolism</keyword>
<dbReference type="CDD" id="cd08598">
    <property type="entry name" value="PI-PLC1c_yeast"/>
    <property type="match status" value="1"/>
</dbReference>
<dbReference type="InterPro" id="IPR001711">
    <property type="entry name" value="PLipase_C_Pinositol-sp_Y"/>
</dbReference>
<dbReference type="GO" id="GO:0016042">
    <property type="term" value="P:lipid catabolic process"/>
    <property type="evidence" value="ECO:0007669"/>
    <property type="project" value="UniProtKB-KW"/>
</dbReference>
<evidence type="ECO:0000256" key="6">
    <source>
        <dbReference type="SAM" id="Phobius"/>
    </source>
</evidence>
<feature type="transmembrane region" description="Helical" evidence="6">
    <location>
        <begin position="199"/>
        <end position="216"/>
    </location>
</feature>
<feature type="transmembrane region" description="Helical" evidence="6">
    <location>
        <begin position="283"/>
        <end position="304"/>
    </location>
</feature>
<organism evidence="9 10">
    <name type="scientific">Fusarium austroafricanum</name>
    <dbReference type="NCBI Taxonomy" id="2364996"/>
    <lineage>
        <taxon>Eukaryota</taxon>
        <taxon>Fungi</taxon>
        <taxon>Dikarya</taxon>
        <taxon>Ascomycota</taxon>
        <taxon>Pezizomycotina</taxon>
        <taxon>Sordariomycetes</taxon>
        <taxon>Hypocreomycetidae</taxon>
        <taxon>Hypocreales</taxon>
        <taxon>Nectriaceae</taxon>
        <taxon>Fusarium</taxon>
        <taxon>Fusarium concolor species complex</taxon>
    </lineage>
</organism>
<feature type="domain" description="PI-PLC Y-box" evidence="8">
    <location>
        <begin position="853"/>
        <end position="938"/>
    </location>
</feature>
<keyword evidence="6" id="KW-0812">Transmembrane</keyword>
<sequence length="1041" mass="115428">MKLSRVTPLALLAASCRAAYVQFQDCSDAVTSSSLIPESFRAAVKERSDGFDWKFEVIAGMSGRNACEIDVTHITPRFTVIDYGRDEHEYSGQIVNTSCYTSQWFGSKAQFTVVSSFNRSALLDTFRTTLEMTSPNNKTLSSCIRAVLTPAVPQPIRLLSLWLPITTFSLACLTACWPAQQTSASLASKKDRVARAIDLLAYIQFIFFSGALSLRYPGFFQPLVGLCSWSTLMLPAGIVEASSPYADAGVKDGIYEHNGTITGAPGLELLTQMTGSPVKPQSWLNTFVLSAIVFIFLYLFTYLSRNLNSAGGQRISQLSNFVSQLKEQYWAVVRLFLSCFMLPLSAWATYQFLDGHLLGYRNSAMAIMIMILLLAGLWWSWSQDAELGSLIIQGPGRFGSHQGTVERYYALILFSLMILRGSVIGGLQTYPLAQISILLGCELVHMILNAYWAGFSCFISLAGVLSVSRLGLFCLNIGFIPEVASHSGRMLVAYIILCGHMTVLISIFLIPAGFDMANFALGSLGKTIAEENAPPPEYPMSSVAKPADGVKHLSSLPPDFNQLLVDMILKREASLLLQGSSDVISPQAYSEFLRKVQGEAEIPHIYNTQASFNDSDSTLVNSTRSDPDIEPIKSLSLETLVTHLLSDKNSAIRSELTEHDLNHPINEYFISSSHNTYLLGRQVATRSKLAGYITTLSQGCRCVEVDCWDGRDGQPVVKHGYSLTKSISFRSVIQTIKDYAFIASDLPLWLSLEVHCKPVQRDIMARTMLEIFGSSLVVEPLEISSKTLPSPNQLRGKILLKVKVAQAVIDEDPTVSNSDLTTNQSGDLLQSLAIYGASRRLPQGVFDVHRNFIYSVSERNFKKHINNKRPLGISESQHIVRVYPDPNRVDSSNFDPLPCWMHGVQMVALNCQTDDPYTSLNRALFYGSSGYVHRLQPKPTQIRLHVDVLMAREVGELPMNSPMYVEIGLLAPDRTCQKKMRTAAMFGRGSDIAFGENLDISVRTEYPDLTFLHWSLKLCTTKSDIAIFSGIEWRTIWVSFL</sequence>
<keyword evidence="6" id="KW-1133">Transmembrane helix</keyword>
<dbReference type="Pfam" id="PF00387">
    <property type="entry name" value="PI-PLC-Y"/>
    <property type="match status" value="1"/>
</dbReference>
<feature type="transmembrane region" description="Helical" evidence="6">
    <location>
        <begin position="450"/>
        <end position="479"/>
    </location>
</feature>
<reference evidence="9" key="1">
    <citation type="submission" date="2020-01" db="EMBL/GenBank/DDBJ databases">
        <title>Identification and distribution of gene clusters putatively required for synthesis of sphingolipid metabolism inhibitors in phylogenetically diverse species of the filamentous fungus Fusarium.</title>
        <authorList>
            <person name="Kim H.-S."/>
            <person name="Busman M."/>
            <person name="Brown D.W."/>
            <person name="Divon H."/>
            <person name="Uhlig S."/>
            <person name="Proctor R.H."/>
        </authorList>
    </citation>
    <scope>NUCLEOTIDE SEQUENCE</scope>
    <source>
        <strain evidence="9">NRRL 53441</strain>
    </source>
</reference>
<dbReference type="PANTHER" id="PTHR10336:SF36">
    <property type="entry name" value="1-PHOSPHATIDYLINOSITOL 4,5-BISPHOSPHATE PHOSPHODIESTERASE BETA-4"/>
    <property type="match status" value="1"/>
</dbReference>
<evidence type="ECO:0000313" key="9">
    <source>
        <dbReference type="EMBL" id="KAF4442821.1"/>
    </source>
</evidence>
<dbReference type="PROSITE" id="PS50008">
    <property type="entry name" value="PIPLC_Y_DOMAIN"/>
    <property type="match status" value="1"/>
</dbReference>
<keyword evidence="6" id="KW-0472">Membrane</keyword>
<dbReference type="Pfam" id="PF00388">
    <property type="entry name" value="PI-PLC-X"/>
    <property type="match status" value="1"/>
</dbReference>
<evidence type="ECO:0000256" key="1">
    <source>
        <dbReference type="ARBA" id="ARBA00012368"/>
    </source>
</evidence>
<feature type="signal peptide" evidence="7">
    <location>
        <begin position="1"/>
        <end position="18"/>
    </location>
</feature>
<keyword evidence="2 5" id="KW-0378">Hydrolase</keyword>
<protein>
    <recommendedName>
        <fullName evidence="1 5">Phosphoinositide phospholipase C</fullName>
        <ecNumber evidence="1 5">3.1.4.11</ecNumber>
    </recommendedName>
</protein>
<gene>
    <name evidence="9" type="ORF">F53441_11649</name>
</gene>